<reference evidence="2" key="3">
    <citation type="submission" date="2025-09" db="UniProtKB">
        <authorList>
            <consortium name="Ensembl"/>
        </authorList>
    </citation>
    <scope>IDENTIFICATION</scope>
</reference>
<proteinExistence type="predicted"/>
<organism evidence="2 3">
    <name type="scientific">Strigops habroptila</name>
    <name type="common">Kakapo</name>
    <dbReference type="NCBI Taxonomy" id="2489341"/>
    <lineage>
        <taxon>Eukaryota</taxon>
        <taxon>Metazoa</taxon>
        <taxon>Chordata</taxon>
        <taxon>Craniata</taxon>
        <taxon>Vertebrata</taxon>
        <taxon>Euteleostomi</taxon>
        <taxon>Archelosauria</taxon>
        <taxon>Archosauria</taxon>
        <taxon>Dinosauria</taxon>
        <taxon>Saurischia</taxon>
        <taxon>Theropoda</taxon>
        <taxon>Coelurosauria</taxon>
        <taxon>Aves</taxon>
        <taxon>Neognathae</taxon>
        <taxon>Neoaves</taxon>
        <taxon>Telluraves</taxon>
        <taxon>Australaves</taxon>
        <taxon>Psittaciformes</taxon>
        <taxon>Psittacidae</taxon>
        <taxon>Strigops</taxon>
    </lineage>
</organism>
<dbReference type="AlphaFoldDB" id="A0A672V4Z4"/>
<dbReference type="GO" id="GO:0005856">
    <property type="term" value="C:cytoskeleton"/>
    <property type="evidence" value="ECO:0007669"/>
    <property type="project" value="InterPro"/>
</dbReference>
<feature type="domain" description="MyTH4" evidence="1">
    <location>
        <begin position="1"/>
        <end position="161"/>
    </location>
</feature>
<accession>A0A672V4Z4</accession>
<dbReference type="InterPro" id="IPR038185">
    <property type="entry name" value="MyTH4_dom_sf"/>
</dbReference>
<name>A0A672V4Z4_STRHB</name>
<reference evidence="2 3" key="1">
    <citation type="submission" date="2019-11" db="EMBL/GenBank/DDBJ databases">
        <title>Strigops habroptila (kakapo) genome, bStrHab1, primary haplotype, v2.</title>
        <authorList>
            <person name="Jarvis E.D."/>
            <person name="Howard J."/>
            <person name="Rhie A."/>
            <person name="Phillippy A."/>
            <person name="Korlach J."/>
            <person name="Digby A."/>
            <person name="Iorns D."/>
            <person name="Eason D."/>
            <person name="Robertson B."/>
            <person name="Raemaekers T."/>
            <person name="Howe K."/>
            <person name="Lewin H."/>
            <person name="Damas J."/>
            <person name="Hastie A."/>
            <person name="Tracey A."/>
            <person name="Chow W."/>
            <person name="Fedrigo O."/>
        </authorList>
    </citation>
    <scope>NUCLEOTIDE SEQUENCE [LARGE SCALE GENOMIC DNA]</scope>
</reference>
<keyword evidence="3" id="KW-1185">Reference proteome</keyword>
<sequence>MHRQEAESLLESVEMPHLIPFGVILTTPKSFQHSVVSVSSCLALSAFHKAQNLHGWQEVLLGNYIAGRGLNNVALRDEIFSQVVAQAWKNPDMERSQRAWVLMATFQHHSRQGLILCLVQHMKLYPFPAEIAKICQSNLRKNLMYGGRRHLPFPVEMEAFYSIYLLLSLFQVAKELLQEICEQMGAGEQEEIEEFVLFATRSDSNNLAVRPIRSEEYLHDYLLEDSLVAVTLRRLIWRTPLHFENNIYIDVHYGQMLWDYLNGRMLLSHGEEMEMQVGILAMLQHWAKPEQQNSAPSRYVCCRVGLYLYRLLPGSCCLKATFCFLTEHMMKLPFFGYTIYFVERVSDDTISVPCFFGVNKEEIIVVDNTSQVVSCVIPLKELQKMRTLRPLSDGGLPGLELNYGSAASPKTMWLELSQAKEMYHTIVVILDKTELRH</sequence>
<evidence type="ECO:0000313" key="2">
    <source>
        <dbReference type="Ensembl" id="ENSSHBP00005021536.1"/>
    </source>
</evidence>
<dbReference type="OMA" id="RISAPNI"/>
<dbReference type="GeneTree" id="ENSGT00930000151032"/>
<reference evidence="2" key="2">
    <citation type="submission" date="2025-08" db="UniProtKB">
        <authorList>
            <consortium name="Ensembl"/>
        </authorList>
    </citation>
    <scope>IDENTIFICATION</scope>
</reference>
<dbReference type="PROSITE" id="PS51016">
    <property type="entry name" value="MYTH4"/>
    <property type="match status" value="1"/>
</dbReference>
<dbReference type="InParanoid" id="A0A672V4Z4"/>
<dbReference type="InterPro" id="IPR051567">
    <property type="entry name" value="Unconventional_Myosin_ATPase"/>
</dbReference>
<dbReference type="Ensembl" id="ENSSHBT00005025678.1">
    <property type="protein sequence ID" value="ENSSHBP00005021536.1"/>
    <property type="gene ID" value="ENSSHBG00005018251.1"/>
</dbReference>
<dbReference type="PANTHER" id="PTHR22692">
    <property type="entry name" value="MYOSIN VII, XV"/>
    <property type="match status" value="1"/>
</dbReference>
<dbReference type="Gene3D" id="1.25.40.530">
    <property type="entry name" value="MyTH4 domain"/>
    <property type="match status" value="1"/>
</dbReference>
<evidence type="ECO:0000313" key="3">
    <source>
        <dbReference type="Proteomes" id="UP000472266"/>
    </source>
</evidence>
<dbReference type="InterPro" id="IPR000857">
    <property type="entry name" value="MyTH4_dom"/>
</dbReference>
<dbReference type="PANTHER" id="PTHR22692:SF16">
    <property type="entry name" value="MYOSIN XVB"/>
    <property type="match status" value="1"/>
</dbReference>
<dbReference type="Pfam" id="PF00784">
    <property type="entry name" value="MyTH4"/>
    <property type="match status" value="1"/>
</dbReference>
<dbReference type="Proteomes" id="UP000472266">
    <property type="component" value="Chromosome 17"/>
</dbReference>
<protein>
    <recommendedName>
        <fullName evidence="1">MyTH4 domain-containing protein</fullName>
    </recommendedName>
</protein>
<evidence type="ECO:0000259" key="1">
    <source>
        <dbReference type="PROSITE" id="PS51016"/>
    </source>
</evidence>